<comment type="caution">
    <text evidence="1">The sequence shown here is derived from an EMBL/GenBank/DDBJ whole genome shotgun (WGS) entry which is preliminary data.</text>
</comment>
<dbReference type="Gene3D" id="3.40.190.80">
    <property type="match status" value="1"/>
</dbReference>
<dbReference type="RefSeq" id="WP_323337261.1">
    <property type="nucleotide sequence ID" value="NZ_JAYFSI010000022.1"/>
</dbReference>
<dbReference type="PANTHER" id="PTHR20854:SF4">
    <property type="entry name" value="INOSITOL-1-MONOPHOSPHATASE-RELATED"/>
    <property type="match status" value="1"/>
</dbReference>
<dbReference type="Pfam" id="PF00459">
    <property type="entry name" value="Inositol_P"/>
    <property type="match status" value="1"/>
</dbReference>
<gene>
    <name evidence="1" type="ORF">VA596_47965</name>
</gene>
<dbReference type="SUPFAM" id="SSF56655">
    <property type="entry name" value="Carbohydrate phosphatase"/>
    <property type="match status" value="1"/>
</dbReference>
<proteinExistence type="predicted"/>
<name>A0ABU5RP19_9PSEU</name>
<dbReference type="Gene3D" id="3.30.540.10">
    <property type="entry name" value="Fructose-1,6-Bisphosphatase, subunit A, domain 1"/>
    <property type="match status" value="1"/>
</dbReference>
<evidence type="ECO:0000313" key="2">
    <source>
        <dbReference type="Proteomes" id="UP001304298"/>
    </source>
</evidence>
<evidence type="ECO:0000313" key="1">
    <source>
        <dbReference type="EMBL" id="MEA5367339.1"/>
    </source>
</evidence>
<protein>
    <submittedName>
        <fullName evidence="1">Inositol monophosphatase family protein</fullName>
    </submittedName>
</protein>
<sequence>MSTTTPFPQATTEDAAVLSAAVAAVRDAGRRLLAGYSTESRPADRAGLLAAIEENERTSLDGLRAALSAARPEAGWPTEEQETTELPPGEWWAVDAVEGNVNHVHGLPEWCVTATLLRDGVPVLTAVHQPVGDVVHTALRGGGAFADGQRLSVSAKTDLGAAIATTGQAEAGQRETYRRIGESITAMLGSALLVRATVPSTFPLLLVAAGHADLFWQYRPTLPGVAAGALLVTEAGGLVTDLGGAPWRPGSDTILATAPGLQAAALATLSTVD</sequence>
<dbReference type="PRINTS" id="PR00377">
    <property type="entry name" value="IMPHPHTASES"/>
</dbReference>
<dbReference type="Proteomes" id="UP001304298">
    <property type="component" value="Unassembled WGS sequence"/>
</dbReference>
<keyword evidence="2" id="KW-1185">Reference proteome</keyword>
<reference evidence="1 2" key="1">
    <citation type="submission" date="2023-12" db="EMBL/GenBank/DDBJ databases">
        <title>Amycolatopsis sp. V23-08.</title>
        <authorList>
            <person name="Somphong A."/>
        </authorList>
    </citation>
    <scope>NUCLEOTIDE SEQUENCE [LARGE SCALE GENOMIC DNA]</scope>
    <source>
        <strain evidence="1 2">V23-08</strain>
    </source>
</reference>
<accession>A0ABU5RP19</accession>
<dbReference type="PANTHER" id="PTHR20854">
    <property type="entry name" value="INOSITOL MONOPHOSPHATASE"/>
    <property type="match status" value="1"/>
</dbReference>
<dbReference type="InterPro" id="IPR000760">
    <property type="entry name" value="Inositol_monophosphatase-like"/>
</dbReference>
<dbReference type="EMBL" id="JAYFSI010000022">
    <property type="protein sequence ID" value="MEA5367339.1"/>
    <property type="molecule type" value="Genomic_DNA"/>
</dbReference>
<organism evidence="1 2">
    <name type="scientific">Amycolatopsis heterodermiae</name>
    <dbReference type="NCBI Taxonomy" id="3110235"/>
    <lineage>
        <taxon>Bacteria</taxon>
        <taxon>Bacillati</taxon>
        <taxon>Actinomycetota</taxon>
        <taxon>Actinomycetes</taxon>
        <taxon>Pseudonocardiales</taxon>
        <taxon>Pseudonocardiaceae</taxon>
        <taxon>Amycolatopsis</taxon>
    </lineage>
</organism>